<feature type="compositionally biased region" description="Pro residues" evidence="1">
    <location>
        <begin position="343"/>
        <end position="353"/>
    </location>
</feature>
<protein>
    <recommendedName>
        <fullName evidence="4">Type II secretion system protein G</fullName>
    </recommendedName>
</protein>
<feature type="compositionally biased region" description="Low complexity" evidence="1">
    <location>
        <begin position="277"/>
        <end position="296"/>
    </location>
</feature>
<evidence type="ECO:0000313" key="3">
    <source>
        <dbReference type="EMBL" id="CBI06897.1"/>
    </source>
</evidence>
<comment type="caution">
    <text evidence="3">The sequence shown here is derived from an EMBL/GenBank/DDBJ whole genome shotgun (WGS) entry which is preliminary data.</text>
</comment>
<evidence type="ECO:0008006" key="4">
    <source>
        <dbReference type="Google" id="ProtNLM"/>
    </source>
</evidence>
<name>E6QI32_9ZZZZ</name>
<accession>E6QI32</accession>
<dbReference type="InterPro" id="IPR045584">
    <property type="entry name" value="Pilin-like"/>
</dbReference>
<keyword evidence="2" id="KW-1133">Transmembrane helix</keyword>
<dbReference type="EMBL" id="CABQ01000037">
    <property type="protein sequence ID" value="CBI06897.1"/>
    <property type="molecule type" value="Genomic_DNA"/>
</dbReference>
<gene>
    <name evidence="3" type="ORF">CARN6_0189</name>
</gene>
<keyword evidence="2" id="KW-0472">Membrane</keyword>
<sequence length="353" mass="35122">MALPDSNSATPSEPRHRVAIPAREQGYILIAVLFMTFMLLLTLSIAAPKVASDIERDREMELMHRGKQYQRAIQLYYRKFGAYPPNMDALVKTQEIRFLRKQYVDPATGKKEWHLIHFGEAKTPTLGFFGQPLAGTGGAGSSIMSGVGPSGGNANAGTPMGGAPGATGPGSSPGGFGSDSGGFSLGASPSSSPTGAAGATGASGAPTDPNASGGSNSLGSNTASSFGGSQQTFGGAGIIGVESNSPKETILEYKKKKHFNEWEFVYDPLSEQLTSNNGAAAGPSMGSAGNSATTFGGSSGSAFGGSSPQSGFGGSSGSAFGGSSPGGGFGGGSGGFGGSSSPAPAPSAPGQPQ</sequence>
<reference evidence="3" key="1">
    <citation type="submission" date="2009-10" db="EMBL/GenBank/DDBJ databases">
        <title>Diversity of trophic interactions inside an arsenic-rich microbial ecosystem.</title>
        <authorList>
            <person name="Bertin P.N."/>
            <person name="Heinrich-Salmeron A."/>
            <person name="Pelletier E."/>
            <person name="Goulhen-Chollet F."/>
            <person name="Arsene-Ploetze F."/>
            <person name="Gallien S."/>
            <person name="Calteau A."/>
            <person name="Vallenet D."/>
            <person name="Casiot C."/>
            <person name="Chane-Woon-Ming B."/>
            <person name="Giloteaux L."/>
            <person name="Barakat M."/>
            <person name="Bonnefoy V."/>
            <person name="Bruneel O."/>
            <person name="Chandler M."/>
            <person name="Cleiss J."/>
            <person name="Duran R."/>
            <person name="Elbaz-Poulichet F."/>
            <person name="Fonknechten N."/>
            <person name="Lauga B."/>
            <person name="Mornico D."/>
            <person name="Ortet P."/>
            <person name="Schaeffer C."/>
            <person name="Siguier P."/>
            <person name="Alexander Thil Smith A."/>
            <person name="Van Dorsselaer A."/>
            <person name="Weissenbach J."/>
            <person name="Medigue C."/>
            <person name="Le Paslier D."/>
        </authorList>
    </citation>
    <scope>NUCLEOTIDE SEQUENCE</scope>
</reference>
<organism evidence="3">
    <name type="scientific">mine drainage metagenome</name>
    <dbReference type="NCBI Taxonomy" id="410659"/>
    <lineage>
        <taxon>unclassified sequences</taxon>
        <taxon>metagenomes</taxon>
        <taxon>ecological metagenomes</taxon>
    </lineage>
</organism>
<feature type="region of interest" description="Disordered" evidence="1">
    <location>
        <begin position="140"/>
        <end position="229"/>
    </location>
</feature>
<dbReference type="AlphaFoldDB" id="E6QI32"/>
<evidence type="ECO:0000256" key="2">
    <source>
        <dbReference type="SAM" id="Phobius"/>
    </source>
</evidence>
<feature type="transmembrane region" description="Helical" evidence="2">
    <location>
        <begin position="27"/>
        <end position="47"/>
    </location>
</feature>
<feature type="compositionally biased region" description="Gly residues" evidence="1">
    <location>
        <begin position="311"/>
        <end position="338"/>
    </location>
</feature>
<feature type="compositionally biased region" description="Gly residues" evidence="1">
    <location>
        <begin position="159"/>
        <end position="184"/>
    </location>
</feature>
<keyword evidence="2" id="KW-0812">Transmembrane</keyword>
<evidence type="ECO:0000256" key="1">
    <source>
        <dbReference type="SAM" id="MobiDB-lite"/>
    </source>
</evidence>
<feature type="compositionally biased region" description="Low complexity" evidence="1">
    <location>
        <begin position="185"/>
        <end position="229"/>
    </location>
</feature>
<feature type="region of interest" description="Disordered" evidence="1">
    <location>
        <begin position="277"/>
        <end position="353"/>
    </location>
</feature>
<proteinExistence type="predicted"/>
<dbReference type="SUPFAM" id="SSF54523">
    <property type="entry name" value="Pili subunits"/>
    <property type="match status" value="1"/>
</dbReference>